<organism evidence="2 3">
    <name type="scientific">Microlunatus aurantiacus</name>
    <dbReference type="NCBI Taxonomy" id="446786"/>
    <lineage>
        <taxon>Bacteria</taxon>
        <taxon>Bacillati</taxon>
        <taxon>Actinomycetota</taxon>
        <taxon>Actinomycetes</taxon>
        <taxon>Propionibacteriales</taxon>
        <taxon>Propionibacteriaceae</taxon>
        <taxon>Microlunatus</taxon>
    </lineage>
</organism>
<reference evidence="3" key="1">
    <citation type="journal article" date="2019" name="Int. J. Syst. Evol. Microbiol.">
        <title>The Global Catalogue of Microorganisms (GCM) 10K type strain sequencing project: providing services to taxonomists for standard genome sequencing and annotation.</title>
        <authorList>
            <consortium name="The Broad Institute Genomics Platform"/>
            <consortium name="The Broad Institute Genome Sequencing Center for Infectious Disease"/>
            <person name="Wu L."/>
            <person name="Ma J."/>
        </authorList>
    </citation>
    <scope>NUCLEOTIDE SEQUENCE [LARGE SCALE GENOMIC DNA]</scope>
    <source>
        <strain evidence="3">JCM 16548</strain>
    </source>
</reference>
<proteinExistence type="predicted"/>
<keyword evidence="1" id="KW-0472">Membrane</keyword>
<name>A0ABP7D5D8_9ACTN</name>
<keyword evidence="1" id="KW-1133">Transmembrane helix</keyword>
<dbReference type="Proteomes" id="UP001500051">
    <property type="component" value="Unassembled WGS sequence"/>
</dbReference>
<feature type="transmembrane region" description="Helical" evidence="1">
    <location>
        <begin position="20"/>
        <end position="43"/>
    </location>
</feature>
<keyword evidence="3" id="KW-1185">Reference proteome</keyword>
<gene>
    <name evidence="2" type="ORF">GCM10022204_15400</name>
</gene>
<evidence type="ECO:0008006" key="4">
    <source>
        <dbReference type="Google" id="ProtNLM"/>
    </source>
</evidence>
<evidence type="ECO:0000313" key="2">
    <source>
        <dbReference type="EMBL" id="GAA3699700.1"/>
    </source>
</evidence>
<dbReference type="EMBL" id="BAAAYX010000003">
    <property type="protein sequence ID" value="GAA3699700.1"/>
    <property type="molecule type" value="Genomic_DNA"/>
</dbReference>
<keyword evidence="1" id="KW-0812">Transmembrane</keyword>
<protein>
    <recommendedName>
        <fullName evidence="4">Major facilitator superfamily (MFS) profile domain-containing protein</fullName>
    </recommendedName>
</protein>
<sequence length="55" mass="5711">MALISPVIAFLVGTYADTQVALWLLVGIGVGAVGVVVTILGGLRLHKDLSHRSPD</sequence>
<comment type="caution">
    <text evidence="2">The sequence shown here is derived from an EMBL/GenBank/DDBJ whole genome shotgun (WGS) entry which is preliminary data.</text>
</comment>
<evidence type="ECO:0000313" key="3">
    <source>
        <dbReference type="Proteomes" id="UP001500051"/>
    </source>
</evidence>
<dbReference type="RefSeq" id="WP_344811726.1">
    <property type="nucleotide sequence ID" value="NZ_BAAAYX010000003.1"/>
</dbReference>
<accession>A0ABP7D5D8</accession>
<evidence type="ECO:0000256" key="1">
    <source>
        <dbReference type="SAM" id="Phobius"/>
    </source>
</evidence>